<evidence type="ECO:0000259" key="11">
    <source>
        <dbReference type="Pfam" id="PF26138"/>
    </source>
</evidence>
<organism evidence="12 13">
    <name type="scientific">Cucumis melo var. makuwa</name>
    <name type="common">Oriental melon</name>
    <dbReference type="NCBI Taxonomy" id="1194695"/>
    <lineage>
        <taxon>Eukaryota</taxon>
        <taxon>Viridiplantae</taxon>
        <taxon>Streptophyta</taxon>
        <taxon>Embryophyta</taxon>
        <taxon>Tracheophyta</taxon>
        <taxon>Spermatophyta</taxon>
        <taxon>Magnoliopsida</taxon>
        <taxon>eudicotyledons</taxon>
        <taxon>Gunneridae</taxon>
        <taxon>Pentapetalae</taxon>
        <taxon>rosids</taxon>
        <taxon>fabids</taxon>
        <taxon>Cucurbitales</taxon>
        <taxon>Cucurbitaceae</taxon>
        <taxon>Benincaseae</taxon>
        <taxon>Cucumis</taxon>
    </lineage>
</organism>
<dbReference type="GO" id="GO:0016787">
    <property type="term" value="F:hydrolase activity"/>
    <property type="evidence" value="ECO:0007669"/>
    <property type="project" value="UniProtKB-KW"/>
</dbReference>
<keyword evidence="5" id="KW-0479">Metal-binding</keyword>
<evidence type="ECO:0000256" key="3">
    <source>
        <dbReference type="ARBA" id="ARBA00006958"/>
    </source>
</evidence>
<comment type="subcellular location">
    <subcellularLocation>
        <location evidence="2">Nucleus</location>
    </subcellularLocation>
</comment>
<feature type="domain" description="DDE Tnp4" evidence="10">
    <location>
        <begin position="168"/>
        <end position="329"/>
    </location>
</feature>
<reference evidence="12 13" key="1">
    <citation type="submission" date="2019-08" db="EMBL/GenBank/DDBJ databases">
        <title>Draft genome sequences of two oriental melons (Cucumis melo L. var makuwa).</title>
        <authorList>
            <person name="Kwon S.-Y."/>
        </authorList>
    </citation>
    <scope>NUCLEOTIDE SEQUENCE [LARGE SCALE GENOMIC DNA]</scope>
    <source>
        <strain evidence="13">cv. SW 3</strain>
        <tissue evidence="12">Leaf</tissue>
    </source>
</reference>
<dbReference type="InterPro" id="IPR058353">
    <property type="entry name" value="DUF8040"/>
</dbReference>
<dbReference type="Pfam" id="PF13359">
    <property type="entry name" value="DDE_Tnp_4"/>
    <property type="match status" value="1"/>
</dbReference>
<dbReference type="PANTHER" id="PTHR22930">
    <property type="match status" value="1"/>
</dbReference>
<evidence type="ECO:0000256" key="4">
    <source>
        <dbReference type="ARBA" id="ARBA00022722"/>
    </source>
</evidence>
<evidence type="ECO:0000259" key="9">
    <source>
        <dbReference type="Pfam" id="PF12776"/>
    </source>
</evidence>
<dbReference type="EMBL" id="SSTE01020357">
    <property type="protein sequence ID" value="KAA0034843.1"/>
    <property type="molecule type" value="Genomic_DNA"/>
</dbReference>
<evidence type="ECO:0000256" key="8">
    <source>
        <dbReference type="SAM" id="MobiDB-lite"/>
    </source>
</evidence>
<gene>
    <name evidence="12" type="ORF">E6C27_scaffold515G00010</name>
</gene>
<dbReference type="PANTHER" id="PTHR22930:SF293">
    <property type="entry name" value="PROTEIN ALP1-LIKE"/>
    <property type="match status" value="1"/>
</dbReference>
<evidence type="ECO:0000256" key="2">
    <source>
        <dbReference type="ARBA" id="ARBA00004123"/>
    </source>
</evidence>
<sequence length="644" mass="73801">MDEHELASIVNAFIASQRQLLLMLELLKNDTKRITHIPYETRHRIRQLAYFRMIHGSDLVCRQSTRMDRRCFAILCHLLRTIAGLTSTEVVDVEEMVAMFLHILAHDVKNRVIQREFMRSGETISRHFNMVLLAVIRLHDELLKKPQPVPNECTDQRWRWFENCLGALDGTYIKVNVPASDRARYRTRKGEVATNVLGVYDTKGDFVYVLTGWEGSAADSRILRDALSRPNRLKVPKGYYYLVDAGYPNAEGFLAPYRGQRYHLQEWRGPKNAPSTSKEFFNMKHSSARNVIERAFGVLKGRWAILRGKSYHPVEVQCHTILACCLLHNLINREMTNFDIEDNIVSMTSSSRLPKHTWTKEEEAGLVELVNAGGWRSDNGTFRPGYLNQLARMMAFKIPGCNIHASTIDSRIKLMKRMFHALAEMRGPNCSGFGWNDEKKCIVAEKEVFDDWSHPAAKGLLNKSFVHYDELSYVFGKDRATGGRAESFADIGSNNPPGYDAFAADAVPDTDFSPMYSLGLNMSPDDLMETRTARVSERRNVSSGSKRKRPGHATDSGDIVRTAIEYGNEQLHRIAEWPILQRQDATQTRQEIVQQLEAIPELTLMDRCRLMRILMRNVDDMKAFLEVPDNMKYPYCSIILQENR</sequence>
<evidence type="ECO:0000256" key="6">
    <source>
        <dbReference type="ARBA" id="ARBA00022801"/>
    </source>
</evidence>
<dbReference type="Pfam" id="PF12776">
    <property type="entry name" value="Myb_DNA-bind_3"/>
    <property type="match status" value="1"/>
</dbReference>
<evidence type="ECO:0000256" key="5">
    <source>
        <dbReference type="ARBA" id="ARBA00022723"/>
    </source>
</evidence>
<comment type="cofactor">
    <cofactor evidence="1">
        <name>a divalent metal cation</name>
        <dbReference type="ChEBI" id="CHEBI:60240"/>
    </cofactor>
</comment>
<dbReference type="GO" id="GO:0005634">
    <property type="term" value="C:nucleus"/>
    <property type="evidence" value="ECO:0007669"/>
    <property type="project" value="UniProtKB-SubCell"/>
</dbReference>
<name>A0A5A7SWD8_CUCMM</name>
<accession>A0A5A7SWD8</accession>
<feature type="region of interest" description="Disordered" evidence="8">
    <location>
        <begin position="532"/>
        <end position="557"/>
    </location>
</feature>
<dbReference type="InterPro" id="IPR045249">
    <property type="entry name" value="HARBI1-like"/>
</dbReference>
<keyword evidence="4" id="KW-0540">Nuclease</keyword>
<dbReference type="AlphaFoldDB" id="A0A5A7SWD8"/>
<keyword evidence="7" id="KW-0539">Nucleus</keyword>
<feature type="domain" description="Myb/SANT-like" evidence="9">
    <location>
        <begin position="357"/>
        <end position="450"/>
    </location>
</feature>
<proteinExistence type="inferred from homology"/>
<dbReference type="InterPro" id="IPR024752">
    <property type="entry name" value="Myb/SANT-like_dom"/>
</dbReference>
<evidence type="ECO:0000256" key="1">
    <source>
        <dbReference type="ARBA" id="ARBA00001968"/>
    </source>
</evidence>
<evidence type="ECO:0000256" key="7">
    <source>
        <dbReference type="ARBA" id="ARBA00023242"/>
    </source>
</evidence>
<evidence type="ECO:0000313" key="12">
    <source>
        <dbReference type="EMBL" id="KAA0034843.1"/>
    </source>
</evidence>
<dbReference type="GO" id="GO:0004518">
    <property type="term" value="F:nuclease activity"/>
    <property type="evidence" value="ECO:0007669"/>
    <property type="project" value="UniProtKB-KW"/>
</dbReference>
<comment type="caution">
    <text evidence="12">The sequence shown here is derived from an EMBL/GenBank/DDBJ whole genome shotgun (WGS) entry which is preliminary data.</text>
</comment>
<protein>
    <submittedName>
        <fullName evidence="12">Retrotransposon protein</fullName>
    </submittedName>
</protein>
<evidence type="ECO:0000259" key="10">
    <source>
        <dbReference type="Pfam" id="PF13359"/>
    </source>
</evidence>
<comment type="similarity">
    <text evidence="3">Belongs to the HARBI1 family.</text>
</comment>
<feature type="domain" description="DUF8040" evidence="11">
    <location>
        <begin position="53"/>
        <end position="136"/>
    </location>
</feature>
<evidence type="ECO:0000313" key="13">
    <source>
        <dbReference type="Proteomes" id="UP000321393"/>
    </source>
</evidence>
<dbReference type="OrthoDB" id="1737193at2759"/>
<dbReference type="Proteomes" id="UP000321393">
    <property type="component" value="Unassembled WGS sequence"/>
</dbReference>
<keyword evidence="6" id="KW-0378">Hydrolase</keyword>
<dbReference type="Pfam" id="PF26138">
    <property type="entry name" value="DUF8040"/>
    <property type="match status" value="1"/>
</dbReference>
<dbReference type="InterPro" id="IPR027806">
    <property type="entry name" value="HARBI1_dom"/>
</dbReference>
<dbReference type="GO" id="GO:0046872">
    <property type="term" value="F:metal ion binding"/>
    <property type="evidence" value="ECO:0007669"/>
    <property type="project" value="UniProtKB-KW"/>
</dbReference>